<organism evidence="1">
    <name type="scientific">Anguilla anguilla</name>
    <name type="common">European freshwater eel</name>
    <name type="synonym">Muraena anguilla</name>
    <dbReference type="NCBI Taxonomy" id="7936"/>
    <lineage>
        <taxon>Eukaryota</taxon>
        <taxon>Metazoa</taxon>
        <taxon>Chordata</taxon>
        <taxon>Craniata</taxon>
        <taxon>Vertebrata</taxon>
        <taxon>Euteleostomi</taxon>
        <taxon>Actinopterygii</taxon>
        <taxon>Neopterygii</taxon>
        <taxon>Teleostei</taxon>
        <taxon>Anguilliformes</taxon>
        <taxon>Anguillidae</taxon>
        <taxon>Anguilla</taxon>
    </lineage>
</organism>
<reference evidence="1" key="1">
    <citation type="submission" date="2014-11" db="EMBL/GenBank/DDBJ databases">
        <authorList>
            <person name="Amaro Gonzalez C."/>
        </authorList>
    </citation>
    <scope>NUCLEOTIDE SEQUENCE</scope>
</reference>
<dbReference type="EMBL" id="GBXM01061863">
    <property type="protein sequence ID" value="JAH46714.1"/>
    <property type="molecule type" value="Transcribed_RNA"/>
</dbReference>
<sequence>MQHIFFTFEMNMYIEQKLVIGFSKCKVSSFRVK</sequence>
<dbReference type="AlphaFoldDB" id="A0A0E9SZD1"/>
<accession>A0A0E9SZD1</accession>
<protein>
    <submittedName>
        <fullName evidence="1">Uncharacterized protein</fullName>
    </submittedName>
</protein>
<evidence type="ECO:0000313" key="1">
    <source>
        <dbReference type="EMBL" id="JAH46714.1"/>
    </source>
</evidence>
<reference evidence="1" key="2">
    <citation type="journal article" date="2015" name="Fish Shellfish Immunol.">
        <title>Early steps in the European eel (Anguilla anguilla)-Vibrio vulnificus interaction in the gills: Role of the RtxA13 toxin.</title>
        <authorList>
            <person name="Callol A."/>
            <person name="Pajuelo D."/>
            <person name="Ebbesson L."/>
            <person name="Teles M."/>
            <person name="MacKenzie S."/>
            <person name="Amaro C."/>
        </authorList>
    </citation>
    <scope>NUCLEOTIDE SEQUENCE</scope>
</reference>
<proteinExistence type="predicted"/>
<name>A0A0E9SZD1_ANGAN</name>